<protein>
    <submittedName>
        <fullName evidence="1">Uncharacterized protein</fullName>
    </submittedName>
</protein>
<proteinExistence type="predicted"/>
<accession>A0A0B7MHK7</accession>
<evidence type="ECO:0000313" key="2">
    <source>
        <dbReference type="Proteomes" id="UP000046155"/>
    </source>
</evidence>
<dbReference type="EMBL" id="CDRZ01000250">
    <property type="protein sequence ID" value="CEO89545.1"/>
    <property type="molecule type" value="Genomic_DNA"/>
</dbReference>
<gene>
    <name evidence="1" type="ORF">SSCH_520006</name>
</gene>
<dbReference type="InterPro" id="IPR036597">
    <property type="entry name" value="Fido-like_dom_sf"/>
</dbReference>
<keyword evidence="2" id="KW-1185">Reference proteome</keyword>
<organism evidence="1 2">
    <name type="scientific">Syntrophaceticus schinkii</name>
    <dbReference type="NCBI Taxonomy" id="499207"/>
    <lineage>
        <taxon>Bacteria</taxon>
        <taxon>Bacillati</taxon>
        <taxon>Bacillota</taxon>
        <taxon>Clostridia</taxon>
        <taxon>Thermoanaerobacterales</taxon>
        <taxon>Thermoanaerobacterales Family III. Incertae Sedis</taxon>
        <taxon>Syntrophaceticus</taxon>
    </lineage>
</organism>
<reference evidence="2" key="1">
    <citation type="submission" date="2015-01" db="EMBL/GenBank/DDBJ databases">
        <authorList>
            <person name="Manzoor Shahid"/>
            <person name="Zubair Saima"/>
        </authorList>
    </citation>
    <scope>NUCLEOTIDE SEQUENCE [LARGE SCALE GENOMIC DNA]</scope>
    <source>
        <strain evidence="2">Sp3</strain>
    </source>
</reference>
<dbReference type="AlphaFoldDB" id="A0A0B7MHK7"/>
<dbReference type="Proteomes" id="UP000046155">
    <property type="component" value="Unassembled WGS sequence"/>
</dbReference>
<name>A0A0B7MHK7_9FIRM</name>
<dbReference type="RefSeq" id="WP_198142397.1">
    <property type="nucleotide sequence ID" value="NZ_CDRZ01000250.1"/>
</dbReference>
<sequence length="101" mass="12003">METYDRVVKLWQSYKIASAGDLDKYLDNFRILFAFHSGKIENEGIKYFDTREIFENGRVINYTGSPRAIFEQQNQKLCYEFLKEKIVKKETSEHRAGQRDP</sequence>
<evidence type="ECO:0000313" key="1">
    <source>
        <dbReference type="EMBL" id="CEO89545.1"/>
    </source>
</evidence>
<dbReference type="Gene3D" id="1.10.3290.10">
    <property type="entry name" value="Fido-like domain"/>
    <property type="match status" value="1"/>
</dbReference>